<keyword evidence="1" id="KW-0812">Transmembrane</keyword>
<keyword evidence="3" id="KW-1185">Reference proteome</keyword>
<sequence>MREKVRSFDRSSAVNRQRRALEKLASPRLSMGLIAALTAASGLFASWLLLQCGLLAMWLRYPAAVVLSYGAFLFLLWCWLQMQKQQDPDAGELADIGYDLGDTVSRSGGSSPNLANDSSGIDLPDIGDGEGALIGIVIVGLLALGAALLAAFSIISLAPVLLAELLVDVALAAGLYRHVRKLDRDSHWLGTALRHTAWRFGAVALVAALAGLLLAWLAPGAVSLGDLLH</sequence>
<accession>A0ABT1QXK0</accession>
<organism evidence="2 3">
    <name type="scientific">Tahibacter harae</name>
    <dbReference type="NCBI Taxonomy" id="2963937"/>
    <lineage>
        <taxon>Bacteria</taxon>
        <taxon>Pseudomonadati</taxon>
        <taxon>Pseudomonadota</taxon>
        <taxon>Gammaproteobacteria</taxon>
        <taxon>Lysobacterales</taxon>
        <taxon>Rhodanobacteraceae</taxon>
        <taxon>Tahibacter</taxon>
    </lineage>
</organism>
<keyword evidence="1" id="KW-0472">Membrane</keyword>
<feature type="transmembrane region" description="Helical" evidence="1">
    <location>
        <begin position="61"/>
        <end position="80"/>
    </location>
</feature>
<feature type="transmembrane region" description="Helical" evidence="1">
    <location>
        <begin position="158"/>
        <end position="176"/>
    </location>
</feature>
<evidence type="ECO:0000256" key="1">
    <source>
        <dbReference type="SAM" id="Phobius"/>
    </source>
</evidence>
<dbReference type="RefSeq" id="WP_255916205.1">
    <property type="nucleotide sequence ID" value="NZ_JANFQO010000023.1"/>
</dbReference>
<feature type="transmembrane region" description="Helical" evidence="1">
    <location>
        <begin position="29"/>
        <end position="49"/>
    </location>
</feature>
<feature type="transmembrane region" description="Helical" evidence="1">
    <location>
        <begin position="132"/>
        <end position="152"/>
    </location>
</feature>
<name>A0ABT1QXK0_9GAMM</name>
<protein>
    <submittedName>
        <fullName evidence="2">Uncharacterized protein</fullName>
    </submittedName>
</protein>
<keyword evidence="1" id="KW-1133">Transmembrane helix</keyword>
<gene>
    <name evidence="2" type="ORF">NM961_20070</name>
</gene>
<evidence type="ECO:0000313" key="2">
    <source>
        <dbReference type="EMBL" id="MCQ4167018.1"/>
    </source>
</evidence>
<evidence type="ECO:0000313" key="3">
    <source>
        <dbReference type="Proteomes" id="UP001165498"/>
    </source>
</evidence>
<feature type="transmembrane region" description="Helical" evidence="1">
    <location>
        <begin position="197"/>
        <end position="218"/>
    </location>
</feature>
<comment type="caution">
    <text evidence="2">The sequence shown here is derived from an EMBL/GenBank/DDBJ whole genome shotgun (WGS) entry which is preliminary data.</text>
</comment>
<proteinExistence type="predicted"/>
<reference evidence="2" key="1">
    <citation type="submission" date="2022-07" db="EMBL/GenBank/DDBJ databases">
        <title>Tahibacter sp., a new gammaproteobacterium isolated from the silt sample collected at pig farm.</title>
        <authorList>
            <person name="Chen H."/>
        </authorList>
    </citation>
    <scope>NUCLEOTIDE SEQUENCE</scope>
    <source>
        <strain evidence="2">P2K</strain>
    </source>
</reference>
<dbReference type="EMBL" id="JANFQO010000023">
    <property type="protein sequence ID" value="MCQ4167018.1"/>
    <property type="molecule type" value="Genomic_DNA"/>
</dbReference>
<dbReference type="Proteomes" id="UP001165498">
    <property type="component" value="Unassembled WGS sequence"/>
</dbReference>